<dbReference type="Gene3D" id="1.20.1250.20">
    <property type="entry name" value="MFS general substrate transporter like domains"/>
    <property type="match status" value="1"/>
</dbReference>
<feature type="transmembrane region" description="Helical" evidence="4">
    <location>
        <begin position="1106"/>
        <end position="1129"/>
    </location>
</feature>
<dbReference type="GO" id="GO:0008061">
    <property type="term" value="F:chitin binding"/>
    <property type="evidence" value="ECO:0007669"/>
    <property type="project" value="InterPro"/>
</dbReference>
<keyword evidence="1" id="KW-0378">Hydrolase</keyword>
<dbReference type="GO" id="GO:0009313">
    <property type="term" value="P:oligosaccharide catabolic process"/>
    <property type="evidence" value="ECO:0007669"/>
    <property type="project" value="TreeGrafter"/>
</dbReference>
<evidence type="ECO:0000256" key="1">
    <source>
        <dbReference type="ARBA" id="ARBA00022801"/>
    </source>
</evidence>
<feature type="domain" description="GH18" evidence="6">
    <location>
        <begin position="1"/>
        <end position="351"/>
    </location>
</feature>
<feature type="transmembrane region" description="Helical" evidence="4">
    <location>
        <begin position="596"/>
        <end position="616"/>
    </location>
</feature>
<feature type="compositionally biased region" description="Polar residues" evidence="3">
    <location>
        <begin position="1292"/>
        <end position="1316"/>
    </location>
</feature>
<keyword evidence="8" id="KW-1185">Reference proteome</keyword>
<dbReference type="Gene3D" id="3.20.20.80">
    <property type="entry name" value="Glycosidases"/>
    <property type="match status" value="1"/>
</dbReference>
<dbReference type="InterPro" id="IPR017853">
    <property type="entry name" value="GH"/>
</dbReference>
<dbReference type="Pfam" id="PF00704">
    <property type="entry name" value="Glyco_hydro_18"/>
    <property type="match status" value="1"/>
</dbReference>
<feature type="transmembrane region" description="Helical" evidence="4">
    <location>
        <begin position="864"/>
        <end position="885"/>
    </location>
</feature>
<dbReference type="PROSITE" id="PS51910">
    <property type="entry name" value="GH18_2"/>
    <property type="match status" value="1"/>
</dbReference>
<evidence type="ECO:0000313" key="8">
    <source>
        <dbReference type="Proteomes" id="UP001438707"/>
    </source>
</evidence>
<feature type="signal peptide" evidence="5">
    <location>
        <begin position="1"/>
        <end position="26"/>
    </location>
</feature>
<dbReference type="GO" id="GO:0005615">
    <property type="term" value="C:extracellular space"/>
    <property type="evidence" value="ECO:0007669"/>
    <property type="project" value="TreeGrafter"/>
</dbReference>
<keyword evidence="4" id="KW-1133">Transmembrane helix</keyword>
<dbReference type="GO" id="GO:0016798">
    <property type="term" value="F:hydrolase activity, acting on glycosyl bonds"/>
    <property type="evidence" value="ECO:0007669"/>
    <property type="project" value="UniProtKB-KW"/>
</dbReference>
<keyword evidence="4" id="KW-0472">Membrane</keyword>
<evidence type="ECO:0000259" key="6">
    <source>
        <dbReference type="PROSITE" id="PS51910"/>
    </source>
</evidence>
<dbReference type="SUPFAM" id="SSF103473">
    <property type="entry name" value="MFS general substrate transporter"/>
    <property type="match status" value="2"/>
</dbReference>
<keyword evidence="5" id="KW-0732">Signal</keyword>
<dbReference type="InterPro" id="IPR011583">
    <property type="entry name" value="Chitinase_II/V-like_cat"/>
</dbReference>
<feature type="transmembrane region" description="Helical" evidence="4">
    <location>
        <begin position="892"/>
        <end position="911"/>
    </location>
</feature>
<gene>
    <name evidence="7" type="ORF">WJX74_003939</name>
</gene>
<dbReference type="SMART" id="SM00636">
    <property type="entry name" value="Glyco_18"/>
    <property type="match status" value="1"/>
</dbReference>
<feature type="transmembrane region" description="Helical" evidence="4">
    <location>
        <begin position="917"/>
        <end position="937"/>
    </location>
</feature>
<evidence type="ECO:0000313" key="7">
    <source>
        <dbReference type="EMBL" id="KAK9837737.1"/>
    </source>
</evidence>
<reference evidence="7 8" key="1">
    <citation type="journal article" date="2024" name="Nat. Commun.">
        <title>Phylogenomics reveals the evolutionary origins of lichenization in chlorophyte algae.</title>
        <authorList>
            <person name="Puginier C."/>
            <person name="Libourel C."/>
            <person name="Otte J."/>
            <person name="Skaloud P."/>
            <person name="Haon M."/>
            <person name="Grisel S."/>
            <person name="Petersen M."/>
            <person name="Berrin J.G."/>
            <person name="Delaux P.M."/>
            <person name="Dal Grande F."/>
            <person name="Keller J."/>
        </authorList>
    </citation>
    <scope>NUCLEOTIDE SEQUENCE [LARGE SCALE GENOMIC DNA]</scope>
    <source>
        <strain evidence="7 8">SAG 2145</strain>
    </source>
</reference>
<feature type="region of interest" description="Disordered" evidence="3">
    <location>
        <begin position="1196"/>
        <end position="1344"/>
    </location>
</feature>
<dbReference type="Pfam" id="PF13347">
    <property type="entry name" value="MFS_2"/>
    <property type="match status" value="2"/>
</dbReference>
<feature type="compositionally biased region" description="Polar residues" evidence="3">
    <location>
        <begin position="1325"/>
        <end position="1344"/>
    </location>
</feature>
<dbReference type="EMBL" id="JALJOS010000006">
    <property type="protein sequence ID" value="KAK9837737.1"/>
    <property type="molecule type" value="Genomic_DNA"/>
</dbReference>
<dbReference type="Proteomes" id="UP001438707">
    <property type="component" value="Unassembled WGS sequence"/>
</dbReference>
<feature type="chain" id="PRO_5043889703" description="GH18 domain-containing protein" evidence="5">
    <location>
        <begin position="27"/>
        <end position="1344"/>
    </location>
</feature>
<feature type="region of interest" description="Disordered" evidence="3">
    <location>
        <begin position="383"/>
        <end position="434"/>
    </location>
</feature>
<name>A0AAW1RWL7_9CHLO</name>
<evidence type="ECO:0000256" key="2">
    <source>
        <dbReference type="ARBA" id="ARBA00023295"/>
    </source>
</evidence>
<evidence type="ECO:0000256" key="5">
    <source>
        <dbReference type="SAM" id="SignalP"/>
    </source>
</evidence>
<dbReference type="InterPro" id="IPR001223">
    <property type="entry name" value="Glyco_hydro18_cat"/>
</dbReference>
<evidence type="ECO:0000256" key="3">
    <source>
        <dbReference type="SAM" id="MobiDB-lite"/>
    </source>
</evidence>
<keyword evidence="4" id="KW-0812">Transmembrane</keyword>
<feature type="transmembrane region" description="Helical" evidence="4">
    <location>
        <begin position="1005"/>
        <end position="1025"/>
    </location>
</feature>
<dbReference type="SUPFAM" id="SSF51445">
    <property type="entry name" value="(Trans)glycosidases"/>
    <property type="match status" value="1"/>
</dbReference>
<dbReference type="Gene3D" id="3.10.50.10">
    <property type="match status" value="1"/>
</dbReference>
<organism evidence="7 8">
    <name type="scientific">Apatococcus lobatus</name>
    <dbReference type="NCBI Taxonomy" id="904363"/>
    <lineage>
        <taxon>Eukaryota</taxon>
        <taxon>Viridiplantae</taxon>
        <taxon>Chlorophyta</taxon>
        <taxon>core chlorophytes</taxon>
        <taxon>Trebouxiophyceae</taxon>
        <taxon>Chlorellales</taxon>
        <taxon>Chlorellaceae</taxon>
        <taxon>Apatococcus</taxon>
    </lineage>
</organism>
<dbReference type="InterPro" id="IPR036259">
    <property type="entry name" value="MFS_trans_sf"/>
</dbReference>
<dbReference type="PANTHER" id="PTHR46290">
    <property type="entry name" value="DI-N-ACETYLCHITOBIASE"/>
    <property type="match status" value="1"/>
</dbReference>
<protein>
    <recommendedName>
        <fullName evidence="6">GH18 domain-containing protein</fullName>
    </recommendedName>
</protein>
<feature type="transmembrane region" description="Helical" evidence="4">
    <location>
        <begin position="518"/>
        <end position="535"/>
    </location>
</feature>
<sequence>MGNLPWRTRLVPVVLLMALCASLGRAWEVFGFAVEANTTYEGYDWSLLSTTAWNIDPNLIRTASLHGVCRAVLDGRSANHSVINDPSVQTAWISERVQEAAEAGAHGINFDLEDCLNASMSAAYTKLVQNTAAAFQGRFSKPQISVDIPWSPAGVDGRNYDWLGLSQAADILFVMAYDMQSQIWGSCVASANSPLAQARHGLEQYLQLGIAADKMVLGLPWYGYKYSCIRGHKGNEGEGGDNRGVCQLKPVAFRGAPCSDAAGQQICFKDVMRLLQVTGSHVQWDATQQAPFFDFPDSSAPGGWSQVWFDDERSIRQKVALASQLGLQGVGVWNLDCLDYTSSNHRNHTSVMWKALQDPEPGACNDTGVGCFAHASSVQLRSDLSGQRADRVRPQQAWTDQRQQPRAGMKSVIKQQLAAPPDKEAQKRTPGVPHRTDSFAKGVIPLRTKLAWGAPAFATSSLTFLIAVYLTDFYVSLGASLAFLSFFTALARSCDILVDPVMGWASDNTKTAWGRRRPFMFLGCFFYAALFTLLLSPPRARGHEDGTNPYAAFWFGIFYTAFYLADTVTNVPYEALGPELSDSYDERSRIYFVHKFFNMLGMLTAALLPFLVTYLVRNSSSSVVYLDCAAVYRGPSSSLTNFPGHPEPPFYSTSTGCEQSTACDAKLGVFCFMESYLTKYPTLSLLRHPERASTETYYFEATLSTMNRTCAQTATSFLTASTIATCADRGASVCSNNAVAKDTPGCIPFKRYTQSALNAEREGFSIVGLFFGTYFINAMLHCVWRVQERRHKATEAQSMLPFIPSTLRPAKNLAFRPLLMGWSLEALGNSALVTIYPFFIRYVVISDGTLAEQRHQSIDPQVCMGLGVMGLLLAGLLSCPGWLYLASRLGKYKTWLIQNFIGAATFLLFFLPREGDSVVVIMLMFLNGISLGGGFMAHSLMADVVDYDELLNGARSEGIFCVFSTLIPKFVSIPASSLPLALINLLGFIPPVDGINQPQSNQVRVFIRFIFALLPFLCSSISLCIKSTFPIRTKEMLDQIHEGIALHQRGKPAVDPLTGNELRLLKLSVEEEKDAYVYEHFGAQWLGRLAVTGNPTFIVMWTGGTLLFCVIAFITTTGLVCYFISQGFMGQQHYAIIPITLVILAGAALCGIVVNALRMKAGLKLKDVGFQEQTELIQRVQEAKVLGQRGAYPTTMANPCGLQEGTSNSGRGARNPLGPKKVPRSPEPELPRGLGVAGARPPRGLSGVSLDDLGTIPATPRLPLITSLRSRRPSSEDGALTSHFGGQERTPRGTQDTDNDLPLSTASSITAQQQRFPHTRPQLRRGNSSSHDLILPGNSQDDIP</sequence>
<dbReference type="InterPro" id="IPR029070">
    <property type="entry name" value="Chitinase_insertion_sf"/>
</dbReference>
<comment type="caution">
    <text evidence="7">The sequence shown here is derived from an EMBL/GenBank/DDBJ whole genome shotgun (WGS) entry which is preliminary data.</text>
</comment>
<accession>A0AAW1RWL7</accession>
<proteinExistence type="predicted"/>
<dbReference type="PANTHER" id="PTHR46290:SF1">
    <property type="entry name" value="DI-N-ACETYLCHITOBIASE"/>
    <property type="match status" value="1"/>
</dbReference>
<keyword evidence="2" id="KW-0326">Glycosidase</keyword>
<feature type="transmembrane region" description="Helical" evidence="4">
    <location>
        <begin position="547"/>
        <end position="565"/>
    </location>
</feature>
<evidence type="ECO:0000256" key="4">
    <source>
        <dbReference type="SAM" id="Phobius"/>
    </source>
</evidence>
<dbReference type="InterPro" id="IPR051887">
    <property type="entry name" value="GH18_Domain-Containing"/>
</dbReference>
<feature type="transmembrane region" description="Helical" evidence="4">
    <location>
        <begin position="1135"/>
        <end position="1157"/>
    </location>
</feature>